<reference evidence="8" key="1">
    <citation type="submission" date="2021-06" db="EMBL/GenBank/DDBJ databases">
        <title>Complete genome sequence of Nocardioides sp. G188.</title>
        <authorList>
            <person name="Im W.-T."/>
        </authorList>
    </citation>
    <scope>NUCLEOTIDE SEQUENCE</scope>
    <source>
        <strain evidence="8">G188</strain>
    </source>
</reference>
<evidence type="ECO:0000259" key="6">
    <source>
        <dbReference type="Pfam" id="PF07669"/>
    </source>
</evidence>
<keyword evidence="4" id="KW-0949">S-adenosyl-L-methionine</keyword>
<dbReference type="Pfam" id="PF20466">
    <property type="entry name" value="MmeI_TRD"/>
    <property type="match status" value="1"/>
</dbReference>
<evidence type="ECO:0000256" key="3">
    <source>
        <dbReference type="ARBA" id="ARBA00022679"/>
    </source>
</evidence>
<dbReference type="Proteomes" id="UP000683575">
    <property type="component" value="Chromosome"/>
</dbReference>
<dbReference type="GO" id="GO:0032259">
    <property type="term" value="P:methylation"/>
    <property type="evidence" value="ECO:0007669"/>
    <property type="project" value="UniProtKB-KW"/>
</dbReference>
<dbReference type="GO" id="GO:0006304">
    <property type="term" value="P:DNA modification"/>
    <property type="evidence" value="ECO:0007669"/>
    <property type="project" value="InterPro"/>
</dbReference>
<gene>
    <name evidence="8" type="ORF">KRR39_05415</name>
</gene>
<evidence type="ECO:0000256" key="4">
    <source>
        <dbReference type="ARBA" id="ARBA00022691"/>
    </source>
</evidence>
<evidence type="ECO:0000313" key="8">
    <source>
        <dbReference type="EMBL" id="QWZ09229.1"/>
    </source>
</evidence>
<keyword evidence="3" id="KW-0808">Transferase</keyword>
<dbReference type="InterPro" id="IPR050953">
    <property type="entry name" value="N4_N6_ade-DNA_methylase"/>
</dbReference>
<keyword evidence="2 8" id="KW-0489">Methyltransferase</keyword>
<name>A0A975Y1C1_9ACTN</name>
<proteinExistence type="predicted"/>
<dbReference type="PANTHER" id="PTHR33841:SF1">
    <property type="entry name" value="DNA METHYLTRANSFERASE A"/>
    <property type="match status" value="1"/>
</dbReference>
<feature type="domain" description="Type II methyltransferase M.TaqI-like" evidence="6">
    <location>
        <begin position="672"/>
        <end position="946"/>
    </location>
</feature>
<dbReference type="REBASE" id="510385">
    <property type="entry name" value="NspG188ORF5415P"/>
</dbReference>
<evidence type="ECO:0000313" key="9">
    <source>
        <dbReference type="Proteomes" id="UP000683575"/>
    </source>
</evidence>
<sequence length="1338" mass="147903">MMIRRRATGALHQDWLAQVETDGPFLSLPVLKDIWPNGMDRLGDTDDRLVAFKEGYTEFERGYDRQQYDAAGEYGEVAQTWIERVLDGLAEWSGLRVDGGGLPADFVVSSPGEAITLRPDGALRNRSDEGGYACLLRRVAPVDSLHDPGVDGWAASEIDRMAALLRVSGVPIGIVTDGRWWGLVWAGDGTTVGSGIVDALTWREERELRDAFLTLIDAPTLRAKNPERRLSRLFERSVLEAEEITEALGVQVRKSVELLVQSFSEARLSAGSRGHEDPLCDDTDEIYQAAVTLMMRVVFLLFAEERGMLPTPELYRSAYGITDLLDDLQIRAEHEGEENLDHTSDVWHRLLAVSGALFGGSNFDEARLPAYGGSLFDPSRYPWLSRTRADGGLRLRVSDRVMLHVLESVQVARVGGQARRISFRDVDVEQIGYIYEGLLGYTCRAVTEEAVLGLHGKEGEEPEIDLATLTDLGEEAADGKDFATRLIAWVKESQPGAKAVTVAKLTKQYDAAVDEREMQRLFRPVVAGDATLLENLVYWSNLIRQDLRGLPYVVPLGGLVVTETASRKNAGAHYTPRSLAEEVVLHALQPLVYEPGPLQTNDENAWRLKSSSAILDLKVADIAAGSGAFLVAAARYLADRLVEAWIDERIADAEGVEAGHLRNRAIREVIAHCLYGADINGMAVEMCKLSLWLVSLDPSKPFSFVDDKVFRGNSLLGVTTLDQLRSLHIAPETKKSKDVNAFVDVDAVLAEATRIRHSLTSTVDDDDPQRSRNGKRRLLEQSQRVTAQLRVIADGIIAAGLRLGGKPGHALDDAYTVLEGALMDAFPVDGSAGDRTKLNRILEVGLTPTVETDYDRWEPLHWIIEAPDVMVEHGGFDAVIGNPPFLGDKKLKGALGDEVREFLVQHVASNVRGGADLVAYFFLRAFGLVQSRSGSLGLIATSTIAQGDTRTVSLGQLVNSGFTIMRSIQSQEWPTKNASLEYAAVWGTRYPLANGVLLSADGVECAAISTLLEPDDGLSADPVRLAENGRGAFIGSYVLGKGFVLSKAEAGELLDRDDLNARVIFPYLNGDDLNSRPDASPSRWVINFFDWPLEEASRFVDPMLRIEKLVRPERQKLNRKANRERWWRYGETRPGLYRAISNKDHVLAITRHSYPVMPLRVSTAAVFSDALVVFDLEAFADLAVLSSSLHLNWSIKYGSALGLTVRYTPSDVFETFPRPSATPRMAEAGEALDVERRRTMNARQLGLTDLYNLINSPIVTQDEDVVRLRKIHAEIDDAVVEAYGWSDLILEHGFHVYRKVERFTVTPALRLELLKRLLEENARRARGPGSAIDDRGLF</sequence>
<evidence type="ECO:0000256" key="2">
    <source>
        <dbReference type="ARBA" id="ARBA00022603"/>
    </source>
</evidence>
<accession>A0A975Y1C1</accession>
<dbReference type="KEGG" id="nps:KRR39_05415"/>
<dbReference type="GO" id="GO:0009007">
    <property type="term" value="F:site-specific DNA-methyltransferase (adenine-specific) activity"/>
    <property type="evidence" value="ECO:0007669"/>
    <property type="project" value="UniProtKB-EC"/>
</dbReference>
<dbReference type="Pfam" id="PF07669">
    <property type="entry name" value="Eco57I"/>
    <property type="match status" value="1"/>
</dbReference>
<dbReference type="PANTHER" id="PTHR33841">
    <property type="entry name" value="DNA METHYLTRANSFERASE YEEA-RELATED"/>
    <property type="match status" value="1"/>
</dbReference>
<comment type="catalytic activity">
    <reaction evidence="5">
        <text>a 2'-deoxyadenosine in DNA + S-adenosyl-L-methionine = an N(6)-methyl-2'-deoxyadenosine in DNA + S-adenosyl-L-homocysteine + H(+)</text>
        <dbReference type="Rhea" id="RHEA:15197"/>
        <dbReference type="Rhea" id="RHEA-COMP:12418"/>
        <dbReference type="Rhea" id="RHEA-COMP:12419"/>
        <dbReference type="ChEBI" id="CHEBI:15378"/>
        <dbReference type="ChEBI" id="CHEBI:57856"/>
        <dbReference type="ChEBI" id="CHEBI:59789"/>
        <dbReference type="ChEBI" id="CHEBI:90615"/>
        <dbReference type="ChEBI" id="CHEBI:90616"/>
        <dbReference type="EC" id="2.1.1.72"/>
    </reaction>
</comment>
<feature type="domain" description="MmeI-like target recognition" evidence="7">
    <location>
        <begin position="1040"/>
        <end position="1220"/>
    </location>
</feature>
<evidence type="ECO:0000259" key="7">
    <source>
        <dbReference type="Pfam" id="PF20466"/>
    </source>
</evidence>
<organism evidence="8 9">
    <name type="scientific">Nocardioides panacis</name>
    <dbReference type="NCBI Taxonomy" id="2849501"/>
    <lineage>
        <taxon>Bacteria</taxon>
        <taxon>Bacillati</taxon>
        <taxon>Actinomycetota</taxon>
        <taxon>Actinomycetes</taxon>
        <taxon>Propionibacteriales</taxon>
        <taxon>Nocardioidaceae</taxon>
        <taxon>Nocardioides</taxon>
    </lineage>
</organism>
<dbReference type="InterPro" id="IPR011639">
    <property type="entry name" value="MethylTrfase_TaqI-like_dom"/>
</dbReference>
<keyword evidence="9" id="KW-1185">Reference proteome</keyword>
<protein>
    <recommendedName>
        <fullName evidence="1">site-specific DNA-methyltransferase (adenine-specific)</fullName>
        <ecNumber evidence="1">2.1.1.72</ecNumber>
    </recommendedName>
</protein>
<dbReference type="EMBL" id="CP077062">
    <property type="protein sequence ID" value="QWZ09229.1"/>
    <property type="molecule type" value="Genomic_DNA"/>
</dbReference>
<dbReference type="InterPro" id="IPR046820">
    <property type="entry name" value="MmeI_TRD"/>
</dbReference>
<evidence type="ECO:0000256" key="1">
    <source>
        <dbReference type="ARBA" id="ARBA00011900"/>
    </source>
</evidence>
<dbReference type="RefSeq" id="WP_216941075.1">
    <property type="nucleotide sequence ID" value="NZ_CP077062.1"/>
</dbReference>
<evidence type="ECO:0000256" key="5">
    <source>
        <dbReference type="ARBA" id="ARBA00047942"/>
    </source>
</evidence>
<dbReference type="EC" id="2.1.1.72" evidence="1"/>